<accession>A0A6C0F6A2</accession>
<evidence type="ECO:0008006" key="3">
    <source>
        <dbReference type="Google" id="ProtNLM"/>
    </source>
</evidence>
<organism evidence="2">
    <name type="scientific">viral metagenome</name>
    <dbReference type="NCBI Taxonomy" id="1070528"/>
    <lineage>
        <taxon>unclassified sequences</taxon>
        <taxon>metagenomes</taxon>
        <taxon>organismal metagenomes</taxon>
    </lineage>
</organism>
<sequence length="117" mass="13605">METPNYSSMYLADLKLIAKTRRIKMYYVKTKDELVALLTMPELPQAMKVEKMTIHDLRKEARARNISGFWSLRRGDLVRLLFPENVNQAAPNEDKEDQGKANEHHQPEEHDPKEVGV</sequence>
<proteinExistence type="predicted"/>
<feature type="region of interest" description="Disordered" evidence="1">
    <location>
        <begin position="87"/>
        <end position="117"/>
    </location>
</feature>
<evidence type="ECO:0000256" key="1">
    <source>
        <dbReference type="SAM" id="MobiDB-lite"/>
    </source>
</evidence>
<protein>
    <recommendedName>
        <fullName evidence="3">Rho termination factor N-terminal domain-containing protein</fullName>
    </recommendedName>
</protein>
<reference evidence="2" key="1">
    <citation type="journal article" date="2020" name="Nature">
        <title>Giant virus diversity and host interactions through global metagenomics.</title>
        <authorList>
            <person name="Schulz F."/>
            <person name="Roux S."/>
            <person name="Paez-Espino D."/>
            <person name="Jungbluth S."/>
            <person name="Walsh D.A."/>
            <person name="Denef V.J."/>
            <person name="McMahon K.D."/>
            <person name="Konstantinidis K.T."/>
            <person name="Eloe-Fadrosh E.A."/>
            <person name="Kyrpides N.C."/>
            <person name="Woyke T."/>
        </authorList>
    </citation>
    <scope>NUCLEOTIDE SEQUENCE</scope>
    <source>
        <strain evidence="2">GVMAG-M-3300009180-45</strain>
    </source>
</reference>
<evidence type="ECO:0000313" key="2">
    <source>
        <dbReference type="EMBL" id="QHT35430.1"/>
    </source>
</evidence>
<name>A0A6C0F6A2_9ZZZZ</name>
<dbReference type="EMBL" id="MN739021">
    <property type="protein sequence ID" value="QHT35430.1"/>
    <property type="molecule type" value="Genomic_DNA"/>
</dbReference>
<feature type="compositionally biased region" description="Basic and acidic residues" evidence="1">
    <location>
        <begin position="97"/>
        <end position="117"/>
    </location>
</feature>
<dbReference type="AlphaFoldDB" id="A0A6C0F6A2"/>